<name>A0A1V4IPD6_9CLOT</name>
<gene>
    <name evidence="8" type="ORF">CLORY_20550</name>
</gene>
<evidence type="ECO:0008006" key="10">
    <source>
        <dbReference type="Google" id="ProtNLM"/>
    </source>
</evidence>
<evidence type="ECO:0000256" key="2">
    <source>
        <dbReference type="ARBA" id="ARBA00022722"/>
    </source>
</evidence>
<keyword evidence="9" id="KW-1185">Reference proteome</keyword>
<accession>A0A1V4IPD6</accession>
<sequence length="294" mass="34358">MVSSMTGFGRAAYEVEGKKSFTIEIKSVNHRFLDINVRIPRTIISLEDRVRKLVSENLSRGKIDVFINYNNIEKLGVQAKLNTTLSDSYYQCLLQLKERYNIEEDVSLSLLSKFPDVIYLEEEEENMETIWQEMQIPIIQAIDVLKDMRKAEGEKLHDDILKKCDKIRSDVEKIEDRSKEHILQYKQKLTDRLKEILTDNSVIDENRLNMELALYADRCCIDEEITRIKSHISQISSTVDLTEPIGRKLDFLVQELNREANTIASKSNDLEITRYALNIKNEIEKIREQIQNIE</sequence>
<dbReference type="RefSeq" id="WP_079423947.1">
    <property type="nucleotide sequence ID" value="NZ_MZGV01000019.1"/>
</dbReference>
<protein>
    <recommendedName>
        <fullName evidence="10">YicC family protein</fullName>
    </recommendedName>
</protein>
<evidence type="ECO:0000259" key="6">
    <source>
        <dbReference type="Pfam" id="PF03755"/>
    </source>
</evidence>
<evidence type="ECO:0000313" key="8">
    <source>
        <dbReference type="EMBL" id="OPJ61749.1"/>
    </source>
</evidence>
<dbReference type="GO" id="GO:0004521">
    <property type="term" value="F:RNA endonuclease activity"/>
    <property type="evidence" value="ECO:0007669"/>
    <property type="project" value="InterPro"/>
</dbReference>
<dbReference type="NCBIfam" id="TIGR00255">
    <property type="entry name" value="YicC/YloC family endoribonuclease"/>
    <property type="match status" value="1"/>
</dbReference>
<evidence type="ECO:0000256" key="3">
    <source>
        <dbReference type="ARBA" id="ARBA00022759"/>
    </source>
</evidence>
<dbReference type="PANTHER" id="PTHR30636:SF3">
    <property type="entry name" value="UPF0701 PROTEIN YICC"/>
    <property type="match status" value="1"/>
</dbReference>
<dbReference type="InterPro" id="IPR005229">
    <property type="entry name" value="YicC/YloC-like"/>
</dbReference>
<dbReference type="InterPro" id="IPR013551">
    <property type="entry name" value="YicC-like_C"/>
</dbReference>
<dbReference type="Proteomes" id="UP000190080">
    <property type="component" value="Unassembled WGS sequence"/>
</dbReference>
<comment type="cofactor">
    <cofactor evidence="1">
        <name>a divalent metal cation</name>
        <dbReference type="ChEBI" id="CHEBI:60240"/>
    </cofactor>
</comment>
<evidence type="ECO:0000256" key="1">
    <source>
        <dbReference type="ARBA" id="ARBA00001968"/>
    </source>
</evidence>
<comment type="caution">
    <text evidence="8">The sequence shown here is derived from an EMBL/GenBank/DDBJ whole genome shotgun (WGS) entry which is preliminary data.</text>
</comment>
<dbReference type="AlphaFoldDB" id="A0A1V4IPD6"/>
<evidence type="ECO:0000259" key="7">
    <source>
        <dbReference type="Pfam" id="PF08340"/>
    </source>
</evidence>
<keyword evidence="4" id="KW-0378">Hydrolase</keyword>
<organism evidence="8 9">
    <name type="scientific">Clostridium oryzae</name>
    <dbReference type="NCBI Taxonomy" id="1450648"/>
    <lineage>
        <taxon>Bacteria</taxon>
        <taxon>Bacillati</taxon>
        <taxon>Bacillota</taxon>
        <taxon>Clostridia</taxon>
        <taxon>Eubacteriales</taxon>
        <taxon>Clostridiaceae</taxon>
        <taxon>Clostridium</taxon>
    </lineage>
</organism>
<dbReference type="Pfam" id="PF03755">
    <property type="entry name" value="YicC-like_N"/>
    <property type="match status" value="1"/>
</dbReference>
<feature type="domain" description="Endoribonuclease YicC-like N-terminal" evidence="6">
    <location>
        <begin position="2"/>
        <end position="157"/>
    </location>
</feature>
<feature type="domain" description="Endoribonuclease YicC-like C-terminal" evidence="7">
    <location>
        <begin position="174"/>
        <end position="294"/>
    </location>
</feature>
<dbReference type="PANTHER" id="PTHR30636">
    <property type="entry name" value="UPF0701 PROTEIN YICC"/>
    <property type="match status" value="1"/>
</dbReference>
<dbReference type="EMBL" id="MZGV01000019">
    <property type="protein sequence ID" value="OPJ61749.1"/>
    <property type="molecule type" value="Genomic_DNA"/>
</dbReference>
<dbReference type="GO" id="GO:0016787">
    <property type="term" value="F:hydrolase activity"/>
    <property type="evidence" value="ECO:0007669"/>
    <property type="project" value="UniProtKB-KW"/>
</dbReference>
<keyword evidence="3" id="KW-0255">Endonuclease</keyword>
<keyword evidence="2" id="KW-0540">Nuclease</keyword>
<reference evidence="8 9" key="1">
    <citation type="submission" date="2017-03" db="EMBL/GenBank/DDBJ databases">
        <title>Genome sequence of Clostridium oryzae DSM 28571.</title>
        <authorList>
            <person name="Poehlein A."/>
            <person name="Daniel R."/>
        </authorList>
    </citation>
    <scope>NUCLEOTIDE SEQUENCE [LARGE SCALE GENOMIC DNA]</scope>
    <source>
        <strain evidence="8 9">DSM 28571</strain>
    </source>
</reference>
<dbReference type="InterPro" id="IPR013527">
    <property type="entry name" value="YicC-like_N"/>
</dbReference>
<dbReference type="Pfam" id="PF08340">
    <property type="entry name" value="YicC-like_C"/>
    <property type="match status" value="1"/>
</dbReference>
<comment type="similarity">
    <text evidence="5">Belongs to the YicC/YloC family.</text>
</comment>
<evidence type="ECO:0000256" key="5">
    <source>
        <dbReference type="ARBA" id="ARBA00035648"/>
    </source>
</evidence>
<dbReference type="STRING" id="1450648.CLORY_20550"/>
<dbReference type="OrthoDB" id="9771229at2"/>
<evidence type="ECO:0000313" key="9">
    <source>
        <dbReference type="Proteomes" id="UP000190080"/>
    </source>
</evidence>
<proteinExistence type="inferred from homology"/>
<evidence type="ECO:0000256" key="4">
    <source>
        <dbReference type="ARBA" id="ARBA00022801"/>
    </source>
</evidence>